<evidence type="ECO:0000313" key="3">
    <source>
        <dbReference type="Proteomes" id="UP000652761"/>
    </source>
</evidence>
<organism evidence="2 3">
    <name type="scientific">Colocasia esculenta</name>
    <name type="common">Wild taro</name>
    <name type="synonym">Arum esculentum</name>
    <dbReference type="NCBI Taxonomy" id="4460"/>
    <lineage>
        <taxon>Eukaryota</taxon>
        <taxon>Viridiplantae</taxon>
        <taxon>Streptophyta</taxon>
        <taxon>Embryophyta</taxon>
        <taxon>Tracheophyta</taxon>
        <taxon>Spermatophyta</taxon>
        <taxon>Magnoliopsida</taxon>
        <taxon>Liliopsida</taxon>
        <taxon>Araceae</taxon>
        <taxon>Aroideae</taxon>
        <taxon>Colocasieae</taxon>
        <taxon>Colocasia</taxon>
    </lineage>
</organism>
<dbReference type="EMBL" id="NMUH01010402">
    <property type="protein sequence ID" value="MQM20945.1"/>
    <property type="molecule type" value="Genomic_DNA"/>
</dbReference>
<gene>
    <name evidence="2" type="ORF">Taro_053975</name>
</gene>
<evidence type="ECO:0000256" key="1">
    <source>
        <dbReference type="SAM" id="MobiDB-lite"/>
    </source>
</evidence>
<sequence>MKTHLSKLPSPSSSSQIASPSSPKGHSMQMRVERVGLGMLEFRSPVLEHQSVVAPARVASRPRGVSEVRGGFVCRPSTLWRSEVAVLMVRRRSHLVVAWSRRVCQGLLSLVPDSVGFCGSRTISSNPSGSSDLWVATQISGSLAGVRGRVVTVGIKAWVCGFAIWFVCVLQEGCTCCCVVCVASVVAQCVRAMVARLVVDSLAVVFPMWRTVAGKSGCGAPSHLRRIWVCVCLCGCESLRVVWPSPVQSCCLWNRWKVSLPCWLPLCCWGVYCVGCVWSPVCALWCAVLCSVGVVARAKQMFCVPCCITG</sequence>
<dbReference type="AlphaFoldDB" id="A0A843XPP4"/>
<reference evidence="2" key="1">
    <citation type="submission" date="2017-07" db="EMBL/GenBank/DDBJ databases">
        <title>Taro Niue Genome Assembly and Annotation.</title>
        <authorList>
            <person name="Atibalentja N."/>
            <person name="Keating K."/>
            <person name="Fields C.J."/>
        </authorList>
    </citation>
    <scope>NUCLEOTIDE SEQUENCE</scope>
    <source>
        <strain evidence="2">Niue_2</strain>
        <tissue evidence="2">Leaf</tissue>
    </source>
</reference>
<evidence type="ECO:0000313" key="2">
    <source>
        <dbReference type="EMBL" id="MQM20945.1"/>
    </source>
</evidence>
<protein>
    <submittedName>
        <fullName evidence="2">Uncharacterized protein</fullName>
    </submittedName>
</protein>
<feature type="region of interest" description="Disordered" evidence="1">
    <location>
        <begin position="1"/>
        <end position="28"/>
    </location>
</feature>
<accession>A0A843XPP4</accession>
<dbReference type="Proteomes" id="UP000652761">
    <property type="component" value="Unassembled WGS sequence"/>
</dbReference>
<proteinExistence type="predicted"/>
<comment type="caution">
    <text evidence="2">The sequence shown here is derived from an EMBL/GenBank/DDBJ whole genome shotgun (WGS) entry which is preliminary data.</text>
</comment>
<name>A0A843XPP4_COLES</name>
<keyword evidence="3" id="KW-1185">Reference proteome</keyword>
<feature type="compositionally biased region" description="Low complexity" evidence="1">
    <location>
        <begin position="1"/>
        <end position="23"/>
    </location>
</feature>